<proteinExistence type="predicted"/>
<dbReference type="Proteomes" id="UP001186974">
    <property type="component" value="Unassembled WGS sequence"/>
</dbReference>
<keyword evidence="2" id="KW-1185">Reference proteome</keyword>
<evidence type="ECO:0000313" key="1">
    <source>
        <dbReference type="EMBL" id="KAK3045325.1"/>
    </source>
</evidence>
<dbReference type="EMBL" id="JAWDJW010010760">
    <property type="protein sequence ID" value="KAK3045325.1"/>
    <property type="molecule type" value="Genomic_DNA"/>
</dbReference>
<organism evidence="1 2">
    <name type="scientific">Coniosporium uncinatum</name>
    <dbReference type="NCBI Taxonomy" id="93489"/>
    <lineage>
        <taxon>Eukaryota</taxon>
        <taxon>Fungi</taxon>
        <taxon>Dikarya</taxon>
        <taxon>Ascomycota</taxon>
        <taxon>Pezizomycotina</taxon>
        <taxon>Dothideomycetes</taxon>
        <taxon>Dothideomycetes incertae sedis</taxon>
        <taxon>Coniosporium</taxon>
    </lineage>
</organism>
<evidence type="ECO:0000313" key="2">
    <source>
        <dbReference type="Proteomes" id="UP001186974"/>
    </source>
</evidence>
<sequence>MEIELAALEGPEGKPAPKLDVVLPAPVEFEMNGEEGKETAAELGDAGSAITGCEIADELAGEVEPGDKLDFNDTTDLESSVGLGDTNEAESTTEPEGTAVLKDPIPLQGTSGFQDP</sequence>
<name>A0ACC3CVZ4_9PEZI</name>
<accession>A0ACC3CVZ4</accession>
<reference evidence="1" key="1">
    <citation type="submission" date="2024-09" db="EMBL/GenBank/DDBJ databases">
        <title>Black Yeasts Isolated from many extreme environments.</title>
        <authorList>
            <person name="Coleine C."/>
            <person name="Stajich J.E."/>
            <person name="Selbmann L."/>
        </authorList>
    </citation>
    <scope>NUCLEOTIDE SEQUENCE</scope>
    <source>
        <strain evidence="1">CCFEE 5737</strain>
    </source>
</reference>
<gene>
    <name evidence="1" type="ORF">LTS18_014031</name>
</gene>
<protein>
    <submittedName>
        <fullName evidence="1">Uncharacterized protein</fullName>
    </submittedName>
</protein>
<comment type="caution">
    <text evidence="1">The sequence shown here is derived from an EMBL/GenBank/DDBJ whole genome shotgun (WGS) entry which is preliminary data.</text>
</comment>